<gene>
    <name evidence="2" type="ORF">CSB93_3286</name>
</gene>
<keyword evidence="3" id="KW-1185">Reference proteome</keyword>
<feature type="region of interest" description="Disordered" evidence="1">
    <location>
        <begin position="58"/>
        <end position="138"/>
    </location>
</feature>
<sequence length="138" mass="15045">MSPEKQVLSRCSGKSRGKNVAGNVTGLADTRALPDSPPSGRGICDAFGFWADGDHRGRAPPFTEWARSPCPRRRARAGRGSEPLHIQRTPGKPGENGREAQLTGGKRAFRSRFRHGFSDARQTAERMLRVRRPGANPG</sequence>
<organism evidence="2 3">
    <name type="scientific">Pseudomonas paraeruginosa</name>
    <dbReference type="NCBI Taxonomy" id="2994495"/>
    <lineage>
        <taxon>Bacteria</taxon>
        <taxon>Pseudomonadati</taxon>
        <taxon>Pseudomonadota</taxon>
        <taxon>Gammaproteobacteria</taxon>
        <taxon>Pseudomonadales</taxon>
        <taxon>Pseudomonadaceae</taxon>
        <taxon>Pseudomonas</taxon>
    </lineage>
</organism>
<reference evidence="2 3" key="1">
    <citation type="submission" date="2018-02" db="EMBL/GenBank/DDBJ databases">
        <title>FDA/CDC Antimicrobial Resistant Isolate Bank Genome Sequencing.</title>
        <authorList>
            <person name="Benahmed F.H."/>
            <person name="Lutgring J.D."/>
            <person name="Yoo B."/>
            <person name="Machado M."/>
            <person name="Brown A."/>
            <person name="McAllister G."/>
            <person name="Perry A."/>
            <person name="Halpin A.L."/>
            <person name="Vavikolanu K."/>
            <person name="Ott S."/>
            <person name="Zhao X."/>
            <person name="Tallon L.J."/>
            <person name="Sadzewicz L."/>
            <person name="Aluvathingal J."/>
            <person name="Nadendla S."/>
            <person name="Voskania-kordi A."/>
            <person name="Simonyan V."/>
            <person name="Patel J."/>
            <person name="Shawar R.M."/>
        </authorList>
    </citation>
    <scope>NUCLEOTIDE SEQUENCE [LARGE SCALE GENOMIC DNA]</scope>
    <source>
        <strain evidence="2 3">AR_0356</strain>
    </source>
</reference>
<dbReference type="AlphaFoldDB" id="A0A2R3ISG9"/>
<evidence type="ECO:0000313" key="3">
    <source>
        <dbReference type="Proteomes" id="UP000238390"/>
    </source>
</evidence>
<accession>A0A2R3ISG9</accession>
<protein>
    <submittedName>
        <fullName evidence="2">Uncharacterized protein</fullName>
    </submittedName>
</protein>
<evidence type="ECO:0000313" key="2">
    <source>
        <dbReference type="EMBL" id="AVK04874.1"/>
    </source>
</evidence>
<evidence type="ECO:0000256" key="1">
    <source>
        <dbReference type="SAM" id="MobiDB-lite"/>
    </source>
</evidence>
<dbReference type="EMBL" id="CP027169">
    <property type="protein sequence ID" value="AVK04874.1"/>
    <property type="molecule type" value="Genomic_DNA"/>
</dbReference>
<feature type="compositionally biased region" description="Basic and acidic residues" evidence="1">
    <location>
        <begin position="116"/>
        <end position="128"/>
    </location>
</feature>
<name>A0A2R3ISG9_9PSED</name>
<dbReference type="Proteomes" id="UP000238390">
    <property type="component" value="Chromosome"/>
</dbReference>
<proteinExistence type="predicted"/>
<feature type="region of interest" description="Disordered" evidence="1">
    <location>
        <begin position="1"/>
        <end position="39"/>
    </location>
</feature>